<dbReference type="Proteomes" id="UP000027222">
    <property type="component" value="Unassembled WGS sequence"/>
</dbReference>
<sequence length="153" mass="16823">MSRSASRPAGDFPRRRASTTLIEVRPPRSSTNTSFSLPPSFTSTQVPQLYAVSSFPRRRLFTPSTRELCLCPSRCGTTTPLPTNVSRSEGPNDSSLLVPPRRLPSLSFLSTLPATKPPSLTLLHESQLHDDQHLVVFPGTARTSTDVFDLNFV</sequence>
<reference evidence="3" key="1">
    <citation type="journal article" date="2014" name="Proc. Natl. Acad. Sci. U.S.A.">
        <title>Extensive sampling of basidiomycete genomes demonstrates inadequacy of the white-rot/brown-rot paradigm for wood decay fungi.</title>
        <authorList>
            <person name="Riley R."/>
            <person name="Salamov A.A."/>
            <person name="Brown D.W."/>
            <person name="Nagy L.G."/>
            <person name="Floudas D."/>
            <person name="Held B.W."/>
            <person name="Levasseur A."/>
            <person name="Lombard V."/>
            <person name="Morin E."/>
            <person name="Otillar R."/>
            <person name="Lindquist E.A."/>
            <person name="Sun H."/>
            <person name="LaButti K.M."/>
            <person name="Schmutz J."/>
            <person name="Jabbour D."/>
            <person name="Luo H."/>
            <person name="Baker S.E."/>
            <person name="Pisabarro A.G."/>
            <person name="Walton J.D."/>
            <person name="Blanchette R.A."/>
            <person name="Henrissat B."/>
            <person name="Martin F."/>
            <person name="Cullen D."/>
            <person name="Hibbett D.S."/>
            <person name="Grigoriev I.V."/>
        </authorList>
    </citation>
    <scope>NUCLEOTIDE SEQUENCE [LARGE SCALE GENOMIC DNA]</scope>
    <source>
        <strain evidence="3">CBS 339.88</strain>
    </source>
</reference>
<feature type="region of interest" description="Disordered" evidence="1">
    <location>
        <begin position="1"/>
        <end position="39"/>
    </location>
</feature>
<evidence type="ECO:0000313" key="3">
    <source>
        <dbReference type="Proteomes" id="UP000027222"/>
    </source>
</evidence>
<proteinExistence type="predicted"/>
<organism evidence="2 3">
    <name type="scientific">Galerina marginata (strain CBS 339.88)</name>
    <dbReference type="NCBI Taxonomy" id="685588"/>
    <lineage>
        <taxon>Eukaryota</taxon>
        <taxon>Fungi</taxon>
        <taxon>Dikarya</taxon>
        <taxon>Basidiomycota</taxon>
        <taxon>Agaricomycotina</taxon>
        <taxon>Agaricomycetes</taxon>
        <taxon>Agaricomycetidae</taxon>
        <taxon>Agaricales</taxon>
        <taxon>Agaricineae</taxon>
        <taxon>Strophariaceae</taxon>
        <taxon>Galerina</taxon>
    </lineage>
</organism>
<name>A0A067S5L9_GALM3</name>
<evidence type="ECO:0000256" key="1">
    <source>
        <dbReference type="SAM" id="MobiDB-lite"/>
    </source>
</evidence>
<protein>
    <submittedName>
        <fullName evidence="2">Uncharacterized protein</fullName>
    </submittedName>
</protein>
<keyword evidence="3" id="KW-1185">Reference proteome</keyword>
<dbReference type="HOGENOM" id="CLU_1713411_0_0_1"/>
<accession>A0A067S5L9</accession>
<gene>
    <name evidence="2" type="ORF">GALMADRAFT_1208605</name>
</gene>
<dbReference type="AlphaFoldDB" id="A0A067S5L9"/>
<evidence type="ECO:0000313" key="2">
    <source>
        <dbReference type="EMBL" id="KDR66091.1"/>
    </source>
</evidence>
<dbReference type="EMBL" id="KL142427">
    <property type="protein sequence ID" value="KDR66091.1"/>
    <property type="molecule type" value="Genomic_DNA"/>
</dbReference>
<feature type="compositionally biased region" description="Low complexity" evidence="1">
    <location>
        <begin position="29"/>
        <end position="39"/>
    </location>
</feature>